<reference evidence="1" key="1">
    <citation type="submission" date="2019-08" db="EMBL/GenBank/DDBJ databases">
        <authorList>
            <person name="Kucharzyk K."/>
            <person name="Murdoch R.W."/>
            <person name="Higgins S."/>
            <person name="Loffler F."/>
        </authorList>
    </citation>
    <scope>NUCLEOTIDE SEQUENCE</scope>
</reference>
<sequence>MHCLFQRRVAVRAAKAAVGNLRSVGLGIFDGFDDVAGIGSIPAEHLKGHNFNVGTLVFRCNNARDMGPVGALQRI</sequence>
<comment type="caution">
    <text evidence="1">The sequence shown here is derived from an EMBL/GenBank/DDBJ whole genome shotgun (WGS) entry which is preliminary data.</text>
</comment>
<accession>A0A645GHZ8</accession>
<name>A0A645GHZ8_9ZZZZ</name>
<gene>
    <name evidence="1" type="ORF">SDC9_173232</name>
</gene>
<proteinExistence type="predicted"/>
<dbReference type="EMBL" id="VSSQ01075126">
    <property type="protein sequence ID" value="MPN25816.1"/>
    <property type="molecule type" value="Genomic_DNA"/>
</dbReference>
<dbReference type="AlphaFoldDB" id="A0A645GHZ8"/>
<protein>
    <submittedName>
        <fullName evidence="1">Uncharacterized protein</fullName>
    </submittedName>
</protein>
<evidence type="ECO:0000313" key="1">
    <source>
        <dbReference type="EMBL" id="MPN25816.1"/>
    </source>
</evidence>
<organism evidence="1">
    <name type="scientific">bioreactor metagenome</name>
    <dbReference type="NCBI Taxonomy" id="1076179"/>
    <lineage>
        <taxon>unclassified sequences</taxon>
        <taxon>metagenomes</taxon>
        <taxon>ecological metagenomes</taxon>
    </lineage>
</organism>